<dbReference type="PANTHER" id="PTHR42961:SF2">
    <property type="entry name" value="IRON-SULFUR PROTEIN NUBPL"/>
    <property type="match status" value="1"/>
</dbReference>
<sequence length="378" mass="39205">MARPTLARLTRSSIAQSTAGVSACSCQRLPGTASLPAASRSFGSTAAIRSHDNPLGLPRNDAPPTMPRMQRGLPQKRKLPGVKKVVVVSSGKGGVGKSSVAVNLALALSALPRDVTGGARPRVGVLDLDIFGPSLPKLMGLEGAGEPFLTPENRLTPLRAHGLPCMSMGFLLPNNPPDPNNPTSHPSDTPVVWRGMMVMKAVQQLLFDVDWRAGTGGHDLDVLVVDTPPGTGDVTLSLGQLVTVDGSVIVSTPQNVAIIDTRKGVAMFRKLGIPITGAVLNMSHFLCPGSSTPHYIFGPPDSFTSTCADLSLDVLAQIPIEPAVSARGDQGAPLVMLAGPADAGDTSATGTGGPSKAREAFLALGEQVWQRLQHAGRA</sequence>
<dbReference type="GO" id="GO:0016226">
    <property type="term" value="P:iron-sulfur cluster assembly"/>
    <property type="evidence" value="ECO:0007669"/>
    <property type="project" value="InterPro"/>
</dbReference>
<keyword evidence="1" id="KW-0479">Metal-binding</keyword>
<dbReference type="PANTHER" id="PTHR42961">
    <property type="entry name" value="IRON-SULFUR PROTEIN NUBPL"/>
    <property type="match status" value="1"/>
</dbReference>
<dbReference type="InterPro" id="IPR033756">
    <property type="entry name" value="YlxH/NBP35"/>
</dbReference>
<dbReference type="CDD" id="cd02037">
    <property type="entry name" value="Mrp_NBP35"/>
    <property type="match status" value="1"/>
</dbReference>
<dbReference type="Pfam" id="PF10609">
    <property type="entry name" value="ParA"/>
    <property type="match status" value="1"/>
</dbReference>
<keyword evidence="5" id="KW-0411">Iron-sulfur</keyword>
<gene>
    <name evidence="7" type="ORF">DMC30DRAFT_347720</name>
</gene>
<keyword evidence="3" id="KW-0067">ATP-binding</keyword>
<evidence type="ECO:0000256" key="3">
    <source>
        <dbReference type="ARBA" id="ARBA00022840"/>
    </source>
</evidence>
<dbReference type="HAMAP" id="MF_02040">
    <property type="entry name" value="Mrp_NBP35"/>
    <property type="match status" value="1"/>
</dbReference>
<dbReference type="GO" id="GO:0005524">
    <property type="term" value="F:ATP binding"/>
    <property type="evidence" value="ECO:0007669"/>
    <property type="project" value="UniProtKB-KW"/>
</dbReference>
<name>A0A5C5G214_9BASI</name>
<dbReference type="Proteomes" id="UP000311382">
    <property type="component" value="Unassembled WGS sequence"/>
</dbReference>
<dbReference type="GO" id="GO:0005739">
    <property type="term" value="C:mitochondrion"/>
    <property type="evidence" value="ECO:0007669"/>
    <property type="project" value="TreeGrafter"/>
</dbReference>
<dbReference type="PROSITE" id="PS51257">
    <property type="entry name" value="PROKAR_LIPOPROTEIN"/>
    <property type="match status" value="1"/>
</dbReference>
<keyword evidence="7" id="KW-0378">Hydrolase</keyword>
<dbReference type="STRING" id="5288.A0A5C5G214"/>
<comment type="similarity">
    <text evidence="6">Belongs to the Mrp/NBP35 ATP-binding proteins family.</text>
</comment>
<proteinExistence type="inferred from homology"/>
<evidence type="ECO:0000256" key="6">
    <source>
        <dbReference type="ARBA" id="ARBA00024036"/>
    </source>
</evidence>
<dbReference type="EMBL" id="SOZI01000014">
    <property type="protein sequence ID" value="TNY23163.1"/>
    <property type="molecule type" value="Genomic_DNA"/>
</dbReference>
<dbReference type="GO" id="GO:0046872">
    <property type="term" value="F:metal ion binding"/>
    <property type="evidence" value="ECO:0007669"/>
    <property type="project" value="UniProtKB-KW"/>
</dbReference>
<dbReference type="GO" id="GO:0032981">
    <property type="term" value="P:mitochondrial respiratory chain complex I assembly"/>
    <property type="evidence" value="ECO:0007669"/>
    <property type="project" value="TreeGrafter"/>
</dbReference>
<evidence type="ECO:0000256" key="4">
    <source>
        <dbReference type="ARBA" id="ARBA00023004"/>
    </source>
</evidence>
<reference evidence="7 8" key="1">
    <citation type="submission" date="2019-03" db="EMBL/GenBank/DDBJ databases">
        <title>Rhodosporidium diobovatum UCD-FST 08-225 genome sequencing, assembly, and annotation.</title>
        <authorList>
            <person name="Fakankun I.U."/>
            <person name="Fristensky B."/>
            <person name="Levin D.B."/>
        </authorList>
    </citation>
    <scope>NUCLEOTIDE SEQUENCE [LARGE SCALE GENOMIC DNA]</scope>
    <source>
        <strain evidence="7 8">UCD-FST 08-225</strain>
    </source>
</reference>
<dbReference type="GO" id="GO:0016787">
    <property type="term" value="F:hydrolase activity"/>
    <property type="evidence" value="ECO:0007669"/>
    <property type="project" value="UniProtKB-KW"/>
</dbReference>
<protein>
    <submittedName>
        <fullName evidence="7">P-loop containing nucleoside triphosphate hydrolase protein</fullName>
    </submittedName>
</protein>
<accession>A0A5C5G214</accession>
<dbReference type="FunFam" id="3.40.50.300:FF:001278">
    <property type="entry name" value="Iron-sulfur cluster carrier protein"/>
    <property type="match status" value="1"/>
</dbReference>
<keyword evidence="4" id="KW-0408">Iron</keyword>
<keyword evidence="2" id="KW-0547">Nucleotide-binding</keyword>
<dbReference type="SUPFAM" id="SSF52540">
    <property type="entry name" value="P-loop containing nucleoside triphosphate hydrolases"/>
    <property type="match status" value="1"/>
</dbReference>
<dbReference type="InterPro" id="IPR027417">
    <property type="entry name" value="P-loop_NTPase"/>
</dbReference>
<evidence type="ECO:0000256" key="5">
    <source>
        <dbReference type="ARBA" id="ARBA00023014"/>
    </source>
</evidence>
<dbReference type="GO" id="GO:0140663">
    <property type="term" value="F:ATP-dependent FeS chaperone activity"/>
    <property type="evidence" value="ECO:0007669"/>
    <property type="project" value="InterPro"/>
</dbReference>
<evidence type="ECO:0000256" key="1">
    <source>
        <dbReference type="ARBA" id="ARBA00022723"/>
    </source>
</evidence>
<dbReference type="AlphaFoldDB" id="A0A5C5G214"/>
<dbReference type="InterPro" id="IPR019591">
    <property type="entry name" value="Mrp/NBP35_ATP-bd"/>
</dbReference>
<evidence type="ECO:0000313" key="7">
    <source>
        <dbReference type="EMBL" id="TNY23163.1"/>
    </source>
</evidence>
<keyword evidence="8" id="KW-1185">Reference proteome</keyword>
<dbReference type="GO" id="GO:0051539">
    <property type="term" value="F:4 iron, 4 sulfur cluster binding"/>
    <property type="evidence" value="ECO:0007669"/>
    <property type="project" value="TreeGrafter"/>
</dbReference>
<evidence type="ECO:0000256" key="2">
    <source>
        <dbReference type="ARBA" id="ARBA00022741"/>
    </source>
</evidence>
<dbReference type="Gene3D" id="3.40.50.300">
    <property type="entry name" value="P-loop containing nucleotide triphosphate hydrolases"/>
    <property type="match status" value="1"/>
</dbReference>
<dbReference type="OrthoDB" id="1741334at2759"/>
<evidence type="ECO:0000313" key="8">
    <source>
        <dbReference type="Proteomes" id="UP000311382"/>
    </source>
</evidence>
<dbReference type="InterPro" id="IPR044304">
    <property type="entry name" value="NUBPL-like"/>
</dbReference>
<organism evidence="7 8">
    <name type="scientific">Rhodotorula diobovata</name>
    <dbReference type="NCBI Taxonomy" id="5288"/>
    <lineage>
        <taxon>Eukaryota</taxon>
        <taxon>Fungi</taxon>
        <taxon>Dikarya</taxon>
        <taxon>Basidiomycota</taxon>
        <taxon>Pucciniomycotina</taxon>
        <taxon>Microbotryomycetes</taxon>
        <taxon>Sporidiobolales</taxon>
        <taxon>Sporidiobolaceae</taxon>
        <taxon>Rhodotorula</taxon>
    </lineage>
</organism>
<comment type="caution">
    <text evidence="7">The sequence shown here is derived from an EMBL/GenBank/DDBJ whole genome shotgun (WGS) entry which is preliminary data.</text>
</comment>